<proteinExistence type="predicted"/>
<feature type="domain" description="Phosphoribulokinase/uridine kinase" evidence="1">
    <location>
        <begin position="23"/>
        <end position="196"/>
    </location>
</feature>
<keyword evidence="3" id="KW-1185">Reference proteome</keyword>
<dbReference type="EMBL" id="MAEI02000001">
    <property type="protein sequence ID" value="MEO1783001.1"/>
    <property type="molecule type" value="Genomic_DNA"/>
</dbReference>
<sequence>MNSNSMIFAQIAKKIIALPRPAVIGIDGAYTSGKTTFTDKLADYLKDQGQKVQIIHYDDFHQPLPTIQWSDEEDSEVNAFYNAFNAQKLVAEILLPLKERGLLHQRILGLDWSTAEYRKPIDIAIDNQTILLLEGALLLRTPIRNYLDYAIFLEVSVEEILLRGEARDVPKAGEQIMEKYRTRYLPVFKKYLATDQPKAIANMVIDNNDYHKPVIIKSR</sequence>
<evidence type="ECO:0000313" key="3">
    <source>
        <dbReference type="Proteomes" id="UP001429357"/>
    </source>
</evidence>
<reference evidence="3" key="1">
    <citation type="submission" date="2016-06" db="EMBL/GenBank/DDBJ databases">
        <title>Four novel species of enterococci isolated from chicken manure.</title>
        <authorList>
            <person name="Van Tyne D."/>
        </authorList>
    </citation>
    <scope>NUCLEOTIDE SEQUENCE [LARGE SCALE GENOMIC DNA]</scope>
    <source>
        <strain evidence="3">JM9A</strain>
    </source>
</reference>
<name>A0ABV0F4K8_9ENTE</name>
<organism evidence="2 3">
    <name type="scientific">Enterococcus diestrammenae</name>
    <dbReference type="NCBI Taxonomy" id="1155073"/>
    <lineage>
        <taxon>Bacteria</taxon>
        <taxon>Bacillati</taxon>
        <taxon>Bacillota</taxon>
        <taxon>Bacilli</taxon>
        <taxon>Lactobacillales</taxon>
        <taxon>Enterococcaceae</taxon>
        <taxon>Enterococcus</taxon>
    </lineage>
</organism>
<dbReference type="Proteomes" id="UP001429357">
    <property type="component" value="Unassembled WGS sequence"/>
</dbReference>
<dbReference type="InterPro" id="IPR027417">
    <property type="entry name" value="P-loop_NTPase"/>
</dbReference>
<comment type="caution">
    <text evidence="2">The sequence shown here is derived from an EMBL/GenBank/DDBJ whole genome shotgun (WGS) entry which is preliminary data.</text>
</comment>
<dbReference type="PANTHER" id="PTHR10285">
    <property type="entry name" value="URIDINE KINASE"/>
    <property type="match status" value="1"/>
</dbReference>
<dbReference type="Pfam" id="PF00485">
    <property type="entry name" value="PRK"/>
    <property type="match status" value="1"/>
</dbReference>
<reference evidence="2 3" key="2">
    <citation type="submission" date="2024-02" db="EMBL/GenBank/DDBJ databases">
        <title>The Genome Sequence of Enterococcus diestrammenae JM9A.</title>
        <authorList>
            <person name="Earl A."/>
            <person name="Manson A."/>
            <person name="Gilmore M."/>
            <person name="Sanders J."/>
            <person name="Shea T."/>
            <person name="Howe W."/>
            <person name="Livny J."/>
            <person name="Cuomo C."/>
            <person name="Neafsey D."/>
            <person name="Birren B."/>
        </authorList>
    </citation>
    <scope>NUCLEOTIDE SEQUENCE [LARGE SCALE GENOMIC DNA]</scope>
    <source>
        <strain evidence="2 3">JM9A</strain>
    </source>
</reference>
<evidence type="ECO:0000259" key="1">
    <source>
        <dbReference type="Pfam" id="PF00485"/>
    </source>
</evidence>
<dbReference type="SUPFAM" id="SSF52540">
    <property type="entry name" value="P-loop containing nucleoside triphosphate hydrolases"/>
    <property type="match status" value="1"/>
</dbReference>
<dbReference type="InterPro" id="IPR006083">
    <property type="entry name" value="PRK/URK"/>
</dbReference>
<protein>
    <recommendedName>
        <fullName evidence="1">Phosphoribulokinase/uridine kinase domain-containing protein</fullName>
    </recommendedName>
</protein>
<dbReference type="Gene3D" id="3.40.50.300">
    <property type="entry name" value="P-loop containing nucleotide triphosphate hydrolases"/>
    <property type="match status" value="1"/>
</dbReference>
<accession>A0ABV0F4K8</accession>
<gene>
    <name evidence="2" type="ORF">BAU18_002619</name>
</gene>
<evidence type="ECO:0000313" key="2">
    <source>
        <dbReference type="EMBL" id="MEO1783001.1"/>
    </source>
</evidence>
<dbReference type="RefSeq" id="WP_161870344.1">
    <property type="nucleotide sequence ID" value="NZ_MAEI02000001.1"/>
</dbReference>